<gene>
    <name evidence="1" type="ORF">DPMN_168993</name>
</gene>
<name>A0A9D4F3R2_DREPO</name>
<comment type="caution">
    <text evidence="1">The sequence shown here is derived from an EMBL/GenBank/DDBJ whole genome shotgun (WGS) entry which is preliminary data.</text>
</comment>
<dbReference type="EMBL" id="JAIWYP010000008">
    <property type="protein sequence ID" value="KAH3790786.1"/>
    <property type="molecule type" value="Genomic_DNA"/>
</dbReference>
<evidence type="ECO:0000313" key="2">
    <source>
        <dbReference type="Proteomes" id="UP000828390"/>
    </source>
</evidence>
<dbReference type="AlphaFoldDB" id="A0A9D4F3R2"/>
<evidence type="ECO:0000313" key="1">
    <source>
        <dbReference type="EMBL" id="KAH3790786.1"/>
    </source>
</evidence>
<dbReference type="Proteomes" id="UP000828390">
    <property type="component" value="Unassembled WGS sequence"/>
</dbReference>
<reference evidence="1" key="1">
    <citation type="journal article" date="2019" name="bioRxiv">
        <title>The Genome of the Zebra Mussel, Dreissena polymorpha: A Resource for Invasive Species Research.</title>
        <authorList>
            <person name="McCartney M.A."/>
            <person name="Auch B."/>
            <person name="Kono T."/>
            <person name="Mallez S."/>
            <person name="Zhang Y."/>
            <person name="Obille A."/>
            <person name="Becker A."/>
            <person name="Abrahante J.E."/>
            <person name="Garbe J."/>
            <person name="Badalamenti J.P."/>
            <person name="Herman A."/>
            <person name="Mangelson H."/>
            <person name="Liachko I."/>
            <person name="Sullivan S."/>
            <person name="Sone E.D."/>
            <person name="Koren S."/>
            <person name="Silverstein K.A.T."/>
            <person name="Beckman K.B."/>
            <person name="Gohl D.M."/>
        </authorList>
    </citation>
    <scope>NUCLEOTIDE SEQUENCE</scope>
    <source>
        <strain evidence="1">Duluth1</strain>
        <tissue evidence="1">Whole animal</tissue>
    </source>
</reference>
<sequence length="84" mass="8873">MFFSSVLIADDKPLAPASVLKLVSCGCSSDQPCGTARCGCYGAHLPCTMLCSCYQTCNCANRLTTEADNNSDSEAEDCDGKYEA</sequence>
<accession>A0A9D4F3R2</accession>
<organism evidence="1 2">
    <name type="scientific">Dreissena polymorpha</name>
    <name type="common">Zebra mussel</name>
    <name type="synonym">Mytilus polymorpha</name>
    <dbReference type="NCBI Taxonomy" id="45954"/>
    <lineage>
        <taxon>Eukaryota</taxon>
        <taxon>Metazoa</taxon>
        <taxon>Spiralia</taxon>
        <taxon>Lophotrochozoa</taxon>
        <taxon>Mollusca</taxon>
        <taxon>Bivalvia</taxon>
        <taxon>Autobranchia</taxon>
        <taxon>Heteroconchia</taxon>
        <taxon>Euheterodonta</taxon>
        <taxon>Imparidentia</taxon>
        <taxon>Neoheterodontei</taxon>
        <taxon>Myida</taxon>
        <taxon>Dreissenoidea</taxon>
        <taxon>Dreissenidae</taxon>
        <taxon>Dreissena</taxon>
    </lineage>
</organism>
<keyword evidence="2" id="KW-1185">Reference proteome</keyword>
<protein>
    <submittedName>
        <fullName evidence="1">Uncharacterized protein</fullName>
    </submittedName>
</protein>
<proteinExistence type="predicted"/>
<reference evidence="1" key="2">
    <citation type="submission" date="2020-11" db="EMBL/GenBank/DDBJ databases">
        <authorList>
            <person name="McCartney M.A."/>
            <person name="Auch B."/>
            <person name="Kono T."/>
            <person name="Mallez S."/>
            <person name="Becker A."/>
            <person name="Gohl D.M."/>
            <person name="Silverstein K.A.T."/>
            <person name="Koren S."/>
            <person name="Bechman K.B."/>
            <person name="Herman A."/>
            <person name="Abrahante J.E."/>
            <person name="Garbe J."/>
        </authorList>
    </citation>
    <scope>NUCLEOTIDE SEQUENCE</scope>
    <source>
        <strain evidence="1">Duluth1</strain>
        <tissue evidence="1">Whole animal</tissue>
    </source>
</reference>